<name>E3HAH5_ILYPC</name>
<dbReference type="Pfam" id="PF01168">
    <property type="entry name" value="Ala_racemase_N"/>
    <property type="match status" value="1"/>
</dbReference>
<dbReference type="InterPro" id="IPR001608">
    <property type="entry name" value="Ala_racemase_N"/>
</dbReference>
<protein>
    <recommendedName>
        <fullName evidence="2">Pyridoxal phosphate homeostasis protein</fullName>
        <shortName evidence="2">PLP homeostasis protein</shortName>
    </recommendedName>
</protein>
<keyword evidence="1 2" id="KW-0663">Pyridoxal phosphate</keyword>
<sequence>MGSIKNNIQEISEDIKKYSPCPEKVKLVAVTKYVGTEEMTDVLASGVNIVGENRVQVLKDKKEKFDQSELGSKIKWHFIGNLQKNKVKYISDYIELIHSVNKLSLAKEINKRAEATDRIIEVLLEINIAGEESKEGYKIEKLYKELPEILKLKNIKVTGLMTMAPFTEDTDLVRRIFRELRKLKDDLSRDYFQGELKELSMGMSGDYKIALEEGATLIRIGSKIFS</sequence>
<comment type="cofactor">
    <cofactor evidence="3">
        <name>pyridoxal 5'-phosphate</name>
        <dbReference type="ChEBI" id="CHEBI:597326"/>
    </cofactor>
</comment>
<dbReference type="AlphaFoldDB" id="E3HAH5"/>
<dbReference type="KEGG" id="ipo:Ilyop_0260"/>
<proteinExistence type="inferred from homology"/>
<dbReference type="OrthoDB" id="9804072at2"/>
<dbReference type="HOGENOM" id="CLU_059988_1_2_0"/>
<dbReference type="Gene3D" id="3.20.20.10">
    <property type="entry name" value="Alanine racemase"/>
    <property type="match status" value="1"/>
</dbReference>
<feature type="domain" description="Alanine racemase N-terminal" evidence="5">
    <location>
        <begin position="3"/>
        <end position="224"/>
    </location>
</feature>
<dbReference type="PANTHER" id="PTHR10146">
    <property type="entry name" value="PROLINE SYNTHETASE CO-TRANSCRIBED BACTERIAL HOMOLOG PROTEIN"/>
    <property type="match status" value="1"/>
</dbReference>
<evidence type="ECO:0000259" key="5">
    <source>
        <dbReference type="Pfam" id="PF01168"/>
    </source>
</evidence>
<dbReference type="PANTHER" id="PTHR10146:SF14">
    <property type="entry name" value="PYRIDOXAL PHOSPHATE HOMEOSTASIS PROTEIN"/>
    <property type="match status" value="1"/>
</dbReference>
<dbReference type="STRING" id="572544.Ilyop_0260"/>
<dbReference type="GO" id="GO:0030170">
    <property type="term" value="F:pyridoxal phosphate binding"/>
    <property type="evidence" value="ECO:0007669"/>
    <property type="project" value="UniProtKB-UniRule"/>
</dbReference>
<dbReference type="eggNOG" id="COG0325">
    <property type="taxonomic scope" value="Bacteria"/>
</dbReference>
<gene>
    <name evidence="6" type="ordered locus">Ilyop_0260</name>
</gene>
<evidence type="ECO:0000256" key="4">
    <source>
        <dbReference type="RuleBase" id="RU004514"/>
    </source>
</evidence>
<evidence type="ECO:0000313" key="7">
    <source>
        <dbReference type="Proteomes" id="UP000006875"/>
    </source>
</evidence>
<keyword evidence="7" id="KW-1185">Reference proteome</keyword>
<dbReference type="NCBIfam" id="TIGR00044">
    <property type="entry name" value="YggS family pyridoxal phosphate-dependent enzyme"/>
    <property type="match status" value="1"/>
</dbReference>
<feature type="modified residue" description="N6-(pyridoxal phosphate)lysine" evidence="2 3">
    <location>
        <position position="32"/>
    </location>
</feature>
<evidence type="ECO:0000313" key="6">
    <source>
        <dbReference type="EMBL" id="ADO82049.1"/>
    </source>
</evidence>
<dbReference type="EMBL" id="CP002281">
    <property type="protein sequence ID" value="ADO82049.1"/>
    <property type="molecule type" value="Genomic_DNA"/>
</dbReference>
<dbReference type="PIRSF" id="PIRSF004848">
    <property type="entry name" value="YBL036c_PLPDEIII"/>
    <property type="match status" value="1"/>
</dbReference>
<dbReference type="RefSeq" id="WP_013386720.1">
    <property type="nucleotide sequence ID" value="NC_014632.1"/>
</dbReference>
<dbReference type="Proteomes" id="UP000006875">
    <property type="component" value="Chromosome"/>
</dbReference>
<dbReference type="SUPFAM" id="SSF51419">
    <property type="entry name" value="PLP-binding barrel"/>
    <property type="match status" value="1"/>
</dbReference>
<dbReference type="CDD" id="cd00635">
    <property type="entry name" value="PLPDE_III_YBL036c_like"/>
    <property type="match status" value="1"/>
</dbReference>
<organism evidence="6 7">
    <name type="scientific">Ilyobacter polytropus (strain ATCC 51220 / DSM 2926 / LMG 16218 / CuHBu1)</name>
    <dbReference type="NCBI Taxonomy" id="572544"/>
    <lineage>
        <taxon>Bacteria</taxon>
        <taxon>Fusobacteriati</taxon>
        <taxon>Fusobacteriota</taxon>
        <taxon>Fusobacteriia</taxon>
        <taxon>Fusobacteriales</taxon>
        <taxon>Fusobacteriaceae</taxon>
        <taxon>Ilyobacter</taxon>
    </lineage>
</organism>
<comment type="function">
    <text evidence="2">Pyridoxal 5'-phosphate (PLP)-binding protein, which is involved in PLP homeostasis.</text>
</comment>
<evidence type="ECO:0000256" key="2">
    <source>
        <dbReference type="HAMAP-Rule" id="MF_02087"/>
    </source>
</evidence>
<dbReference type="InterPro" id="IPR011078">
    <property type="entry name" value="PyrdxlP_homeostasis"/>
</dbReference>
<evidence type="ECO:0000256" key="3">
    <source>
        <dbReference type="PIRSR" id="PIRSR004848-1"/>
    </source>
</evidence>
<comment type="similarity">
    <text evidence="2 4">Belongs to the pyridoxal phosphate-binding protein YggS/PROSC family.</text>
</comment>
<dbReference type="HAMAP" id="MF_02087">
    <property type="entry name" value="PLP_homeostasis"/>
    <property type="match status" value="1"/>
</dbReference>
<accession>E3HAH5</accession>
<evidence type="ECO:0000256" key="1">
    <source>
        <dbReference type="ARBA" id="ARBA00022898"/>
    </source>
</evidence>
<dbReference type="PROSITE" id="PS01211">
    <property type="entry name" value="UPF0001"/>
    <property type="match status" value="1"/>
</dbReference>
<reference evidence="6 7" key="1">
    <citation type="journal article" date="2010" name="Stand. Genomic Sci.">
        <title>Complete genome sequence of Ilyobacter polytropus type strain (CuHbu1).</title>
        <authorList>
            <person name="Sikorski J."/>
            <person name="Chertkov O."/>
            <person name="Lapidus A."/>
            <person name="Nolan M."/>
            <person name="Lucas S."/>
            <person name="Del Rio T.G."/>
            <person name="Tice H."/>
            <person name="Cheng J.F."/>
            <person name="Tapia R."/>
            <person name="Han C."/>
            <person name="Goodwin L."/>
            <person name="Pitluck S."/>
            <person name="Liolios K."/>
            <person name="Ivanova N."/>
            <person name="Mavromatis K."/>
            <person name="Mikhailova N."/>
            <person name="Pati A."/>
            <person name="Chen A."/>
            <person name="Palaniappan K."/>
            <person name="Land M."/>
            <person name="Hauser L."/>
            <person name="Chang Y.J."/>
            <person name="Jeffries C.D."/>
            <person name="Brambilla E."/>
            <person name="Yasawong M."/>
            <person name="Rohde M."/>
            <person name="Pukall R."/>
            <person name="Spring S."/>
            <person name="Goker M."/>
            <person name="Woyke T."/>
            <person name="Bristow J."/>
            <person name="Eisen J.A."/>
            <person name="Markowitz V."/>
            <person name="Hugenholtz P."/>
            <person name="Kyrpides N.C."/>
            <person name="Klenk H.P."/>
        </authorList>
    </citation>
    <scope>NUCLEOTIDE SEQUENCE [LARGE SCALE GENOMIC DNA]</scope>
    <source>
        <strain evidence="7">ATCC 51220 / DSM 2926 / LMG 16218 / CuHBu1</strain>
    </source>
</reference>
<dbReference type="InterPro" id="IPR029066">
    <property type="entry name" value="PLP-binding_barrel"/>
</dbReference>